<keyword evidence="3" id="KW-1185">Reference proteome</keyword>
<dbReference type="EMBL" id="BLPF01000003">
    <property type="protein sequence ID" value="GFJ83919.1"/>
    <property type="molecule type" value="Genomic_DNA"/>
</dbReference>
<dbReference type="AlphaFoldDB" id="A0A6V8KP02"/>
<evidence type="ECO:0000313" key="2">
    <source>
        <dbReference type="EMBL" id="GFJ83919.1"/>
    </source>
</evidence>
<evidence type="ECO:0000256" key="1">
    <source>
        <dbReference type="SAM" id="SignalP"/>
    </source>
</evidence>
<dbReference type="Proteomes" id="UP000482800">
    <property type="component" value="Unassembled WGS sequence"/>
</dbReference>
<keyword evidence="1" id="KW-0732">Signal</keyword>
<sequence length="179" mass="18681">MAGFYRTGLAVLGATALVLTLAAPASADRTPPPDWSPAPCATGAITDVRPDVDGLNNPTLWISGWIQPCAGNELTDGFAIVRYYPEGGFRSRLVPYESLAAPTSFTFHVGGLRRVLLPTMTALCVAHSYDGRAACVGIDVGDPGEQPVVGPISTDDRRVLIGVRRGAVDPDGPTCGTCV</sequence>
<accession>A0A6V8KP02</accession>
<evidence type="ECO:0008006" key="4">
    <source>
        <dbReference type="Google" id="ProtNLM"/>
    </source>
</evidence>
<protein>
    <recommendedName>
        <fullName evidence="4">Secreted protein</fullName>
    </recommendedName>
</protein>
<proteinExistence type="predicted"/>
<reference evidence="2 3" key="2">
    <citation type="submission" date="2020-03" db="EMBL/GenBank/DDBJ databases">
        <authorList>
            <person name="Ichikawa N."/>
            <person name="Kimura A."/>
            <person name="Kitahashi Y."/>
            <person name="Uohara A."/>
        </authorList>
    </citation>
    <scope>NUCLEOTIDE SEQUENCE [LARGE SCALE GENOMIC DNA]</scope>
    <source>
        <strain evidence="2 3">NBRC 108639</strain>
    </source>
</reference>
<comment type="caution">
    <text evidence="2">The sequence shown here is derived from an EMBL/GenBank/DDBJ whole genome shotgun (WGS) entry which is preliminary data.</text>
</comment>
<name>A0A6V8KP02_9ACTN</name>
<reference evidence="2 3" key="1">
    <citation type="submission" date="2020-03" db="EMBL/GenBank/DDBJ databases">
        <title>Whole genome shotgun sequence of Phytohabitans houttuyneae NBRC 108639.</title>
        <authorList>
            <person name="Komaki H."/>
            <person name="Tamura T."/>
        </authorList>
    </citation>
    <scope>NUCLEOTIDE SEQUENCE [LARGE SCALE GENOMIC DNA]</scope>
    <source>
        <strain evidence="2 3">NBRC 108639</strain>
    </source>
</reference>
<feature type="signal peptide" evidence="1">
    <location>
        <begin position="1"/>
        <end position="27"/>
    </location>
</feature>
<evidence type="ECO:0000313" key="3">
    <source>
        <dbReference type="Proteomes" id="UP000482800"/>
    </source>
</evidence>
<organism evidence="2 3">
    <name type="scientific">Phytohabitans houttuyneae</name>
    <dbReference type="NCBI Taxonomy" id="1076126"/>
    <lineage>
        <taxon>Bacteria</taxon>
        <taxon>Bacillati</taxon>
        <taxon>Actinomycetota</taxon>
        <taxon>Actinomycetes</taxon>
        <taxon>Micromonosporales</taxon>
        <taxon>Micromonosporaceae</taxon>
    </lineage>
</organism>
<dbReference type="RefSeq" id="WP_173066965.1">
    <property type="nucleotide sequence ID" value="NZ_BAABGO010000030.1"/>
</dbReference>
<feature type="chain" id="PRO_5028977200" description="Secreted protein" evidence="1">
    <location>
        <begin position="28"/>
        <end position="179"/>
    </location>
</feature>
<gene>
    <name evidence="2" type="ORF">Phou_080990</name>
</gene>